<proteinExistence type="predicted"/>
<evidence type="ECO:0000256" key="1">
    <source>
        <dbReference type="SAM" id="MobiDB-lite"/>
    </source>
</evidence>
<dbReference type="EMBL" id="UYRR01031096">
    <property type="protein sequence ID" value="VDK45645.1"/>
    <property type="molecule type" value="Genomic_DNA"/>
</dbReference>
<evidence type="ECO:0000313" key="2">
    <source>
        <dbReference type="EMBL" id="VDK45645.1"/>
    </source>
</evidence>
<accession>A0A0M3JVJ5</accession>
<dbReference type="AlphaFoldDB" id="A0A0M3JVJ5"/>
<organism evidence="4">
    <name type="scientific">Anisakis simplex</name>
    <name type="common">Herring worm</name>
    <dbReference type="NCBI Taxonomy" id="6269"/>
    <lineage>
        <taxon>Eukaryota</taxon>
        <taxon>Metazoa</taxon>
        <taxon>Ecdysozoa</taxon>
        <taxon>Nematoda</taxon>
        <taxon>Chromadorea</taxon>
        <taxon>Rhabditida</taxon>
        <taxon>Spirurina</taxon>
        <taxon>Ascaridomorpha</taxon>
        <taxon>Ascaridoidea</taxon>
        <taxon>Anisakidae</taxon>
        <taxon>Anisakis</taxon>
        <taxon>Anisakis simplex complex</taxon>
    </lineage>
</organism>
<protein>
    <submittedName>
        <fullName evidence="4">SET domain-containing protein</fullName>
    </submittedName>
</protein>
<dbReference type="OrthoDB" id="5805599at2759"/>
<gene>
    <name evidence="2" type="ORF">ASIM_LOCUS11716</name>
</gene>
<feature type="region of interest" description="Disordered" evidence="1">
    <location>
        <begin position="557"/>
        <end position="611"/>
    </location>
</feature>
<feature type="region of interest" description="Disordered" evidence="1">
    <location>
        <begin position="1"/>
        <end position="67"/>
    </location>
</feature>
<dbReference type="Proteomes" id="UP000267096">
    <property type="component" value="Unassembled WGS sequence"/>
</dbReference>
<reference evidence="2 3" key="2">
    <citation type="submission" date="2018-11" db="EMBL/GenBank/DDBJ databases">
        <authorList>
            <consortium name="Pathogen Informatics"/>
        </authorList>
    </citation>
    <scope>NUCLEOTIDE SEQUENCE [LARGE SCALE GENOMIC DNA]</scope>
</reference>
<evidence type="ECO:0000313" key="4">
    <source>
        <dbReference type="WBParaSite" id="ASIM_0001225001-mRNA-1"/>
    </source>
</evidence>
<feature type="compositionally biased region" description="Polar residues" evidence="1">
    <location>
        <begin position="1"/>
        <end position="22"/>
    </location>
</feature>
<keyword evidence="3" id="KW-1185">Reference proteome</keyword>
<feature type="compositionally biased region" description="Polar residues" evidence="1">
    <location>
        <begin position="574"/>
        <end position="584"/>
    </location>
</feature>
<name>A0A0M3JVJ5_ANISI</name>
<reference evidence="4" key="1">
    <citation type="submission" date="2016-03" db="UniProtKB">
        <authorList>
            <consortium name="WormBaseParasite"/>
        </authorList>
    </citation>
    <scope>IDENTIFICATION</scope>
</reference>
<sequence length="743" mass="81819">MLTSSLEHSGDTNIVDSSQMPTESEGLDESDSSRDKMHQQNQNKSDADARSALASDGTRSKRKHVVQNVTKRQLPYRSARISSYNALESGTGALEVPHLGFSKEGYSTVQPSSGSVQQIPHLEPAEMIQCNVAEYDDLVAASTSSSCADSGGVLNRMISIEHVNNGRHILAHQLGDSVWPLLSQEAVDFAYAANVIVGLCQVPPEQICQSTPQKFTNTGTFVVDLSTFGNRHEVTLDGLGIWGRPQGSSRFYKLVGSMPVRVWTISGSDVKVLCNRYEHPGTRSECGRFIRKIVTGWSTTTGSPLPLAVIVYVWLGEPHSIQIRTADNGDVRASTRPYGSRSWEVRNVDISRDEGLEFDGQPLYAKMAIDFDTVARIILGIELVQPNRICNRIPQKYRSQGTFVIDLVKVGGDAELRKDGLDNWSKPSGCSKYYKLNANNEVVRTEKGASSHGNEKTTCDIQILAKRYENNSATCGGAFVRKIYTGKAKVAGAGSETQQLYSIAVITYFWKGTMNVDECVSSRVNHGKRTYEEAVIEDGISVNSSVGVIEEATGVQPSRKISYNDDGSKPKHPSANSASTSTIRNENEMDTTQRRVPRPSGRTGSGWQNEATPSFDNLVLNHTDHLKRLALAKELENQNRLAALLDRAEQFLDRFEQAGLNMGLLSCDQEPQQSQHQQQQYVFESSEAWEAQPMGSAANSVTIGGDERVPDDSNTAEGYVVNETDRIDDERTLHGDFMQVQYQ</sequence>
<evidence type="ECO:0000313" key="3">
    <source>
        <dbReference type="Proteomes" id="UP000267096"/>
    </source>
</evidence>
<dbReference type="WBParaSite" id="ASIM_0001225001-mRNA-1">
    <property type="protein sequence ID" value="ASIM_0001225001-mRNA-1"/>
    <property type="gene ID" value="ASIM_0001225001"/>
</dbReference>